<evidence type="ECO:0000256" key="7">
    <source>
        <dbReference type="ARBA" id="ARBA00022827"/>
    </source>
</evidence>
<organism evidence="12 13">
    <name type="scientific">Mameliella alba</name>
    <dbReference type="NCBI Taxonomy" id="561184"/>
    <lineage>
        <taxon>Bacteria</taxon>
        <taxon>Pseudomonadati</taxon>
        <taxon>Pseudomonadota</taxon>
        <taxon>Alphaproteobacteria</taxon>
        <taxon>Rhodobacterales</taxon>
        <taxon>Roseobacteraceae</taxon>
        <taxon>Mameliella</taxon>
    </lineage>
</organism>
<dbReference type="Pfam" id="PF02424">
    <property type="entry name" value="ApbE"/>
    <property type="match status" value="1"/>
</dbReference>
<keyword evidence="7" id="KW-0274">FAD</keyword>
<dbReference type="PROSITE" id="PS51318">
    <property type="entry name" value="TAT"/>
    <property type="match status" value="1"/>
</dbReference>
<comment type="caution">
    <text evidence="12">The sequence shown here is derived from an EMBL/GenBank/DDBJ whole genome shotgun (WGS) entry which is preliminary data.</text>
</comment>
<keyword evidence="8" id="KW-0460">Magnesium</keyword>
<evidence type="ECO:0000256" key="5">
    <source>
        <dbReference type="ARBA" id="ARBA00022679"/>
    </source>
</evidence>
<evidence type="ECO:0000256" key="6">
    <source>
        <dbReference type="ARBA" id="ARBA00022723"/>
    </source>
</evidence>
<dbReference type="PANTHER" id="PTHR30040">
    <property type="entry name" value="THIAMINE BIOSYNTHESIS LIPOPROTEIN APBE"/>
    <property type="match status" value="1"/>
</dbReference>
<reference evidence="12 13" key="1">
    <citation type="submission" date="2014-10" db="EMBL/GenBank/DDBJ databases">
        <title>Genome sequence of Ponticoccus sp. strain UMTAT08 isolated from clonal culture of toxic dinoflagellate Alexandrium tamiyavanichii.</title>
        <authorList>
            <person name="Gan H.Y."/>
            <person name="Muhd D.-D."/>
            <person name="Mohd Noor M.E."/>
            <person name="Yeong Y.S."/>
            <person name="Usup G."/>
        </authorList>
    </citation>
    <scope>NUCLEOTIDE SEQUENCE [LARGE SCALE GENOMIC DNA]</scope>
    <source>
        <strain evidence="12 13">UMTAT08</strain>
    </source>
</reference>
<keyword evidence="13" id="KW-1185">Reference proteome</keyword>
<dbReference type="OrthoDB" id="9778595at2"/>
<dbReference type="PANTHER" id="PTHR30040:SF2">
    <property type="entry name" value="FAD:PROTEIN FMN TRANSFERASE"/>
    <property type="match status" value="1"/>
</dbReference>
<dbReference type="RefSeq" id="WP_043146660.1">
    <property type="nucleotide sequence ID" value="NZ_JSUQ01000032.1"/>
</dbReference>
<dbReference type="EC" id="2.7.1.180" evidence="2"/>
<name>A0A0B3RTI6_9RHOB</name>
<keyword evidence="5" id="KW-0808">Transferase</keyword>
<dbReference type="InterPro" id="IPR006311">
    <property type="entry name" value="TAT_signal"/>
</dbReference>
<feature type="signal peptide" evidence="11">
    <location>
        <begin position="1"/>
        <end position="25"/>
    </location>
</feature>
<comment type="catalytic activity">
    <reaction evidence="10">
        <text>L-threonyl-[protein] + FAD = FMN-L-threonyl-[protein] + AMP + H(+)</text>
        <dbReference type="Rhea" id="RHEA:36847"/>
        <dbReference type="Rhea" id="RHEA-COMP:11060"/>
        <dbReference type="Rhea" id="RHEA-COMP:11061"/>
        <dbReference type="ChEBI" id="CHEBI:15378"/>
        <dbReference type="ChEBI" id="CHEBI:30013"/>
        <dbReference type="ChEBI" id="CHEBI:57692"/>
        <dbReference type="ChEBI" id="CHEBI:74257"/>
        <dbReference type="ChEBI" id="CHEBI:456215"/>
        <dbReference type="EC" id="2.7.1.180"/>
    </reaction>
</comment>
<keyword evidence="4" id="KW-0285">Flavoprotein</keyword>
<dbReference type="PATRIC" id="fig|1515334.3.peg.5416"/>
<dbReference type="InterPro" id="IPR003374">
    <property type="entry name" value="ApbE-like_sf"/>
</dbReference>
<evidence type="ECO:0000256" key="1">
    <source>
        <dbReference type="ARBA" id="ARBA00001946"/>
    </source>
</evidence>
<sequence>MSGITRRRLLAITAAACAASRLSAAAPVATWRGHALGAHTEVALPGVTQEEAAPVFAAIAAELERIERLFSLYRPDSALSRLNRDGVLPDPDPDVLHLLSVARAVHAVTEGAFDPTVQPLFSLHAEAATGGRPDPDRLQEARGWIGFDRVSVAADAVRFGRDGMAMTLNGIAQGFATDRLAQLLTRAGLHNVMVNAGEIRVLGDGAGHGWPVRLPSGRLLRLTNRAAATSELGATLVDPGAGIGHIFDPAGRAGALRSTPVTALHDSAAMADAASTAAVVLADNQLPLLRKIGVDIVAGPPERA</sequence>
<evidence type="ECO:0000313" key="13">
    <source>
        <dbReference type="Proteomes" id="UP000030960"/>
    </source>
</evidence>
<evidence type="ECO:0000313" key="12">
    <source>
        <dbReference type="EMBL" id="KHQ50073.1"/>
    </source>
</evidence>
<evidence type="ECO:0000256" key="3">
    <source>
        <dbReference type="ARBA" id="ARBA00016337"/>
    </source>
</evidence>
<dbReference type="GO" id="GO:0046872">
    <property type="term" value="F:metal ion binding"/>
    <property type="evidence" value="ECO:0007669"/>
    <property type="project" value="UniProtKB-KW"/>
</dbReference>
<gene>
    <name evidence="12" type="ORF">OA50_05410</name>
</gene>
<dbReference type="GO" id="GO:0016740">
    <property type="term" value="F:transferase activity"/>
    <property type="evidence" value="ECO:0007669"/>
    <property type="project" value="UniProtKB-KW"/>
</dbReference>
<keyword evidence="11" id="KW-0732">Signal</keyword>
<comment type="cofactor">
    <cofactor evidence="1">
        <name>Mg(2+)</name>
        <dbReference type="ChEBI" id="CHEBI:18420"/>
    </cofactor>
</comment>
<proteinExistence type="predicted"/>
<evidence type="ECO:0000256" key="10">
    <source>
        <dbReference type="ARBA" id="ARBA00048540"/>
    </source>
</evidence>
<dbReference type="Gene3D" id="3.10.520.10">
    <property type="entry name" value="ApbE-like domains"/>
    <property type="match status" value="1"/>
</dbReference>
<dbReference type="Proteomes" id="UP000030960">
    <property type="component" value="Unassembled WGS sequence"/>
</dbReference>
<dbReference type="AlphaFoldDB" id="A0A0B3RTI6"/>
<dbReference type="SUPFAM" id="SSF143631">
    <property type="entry name" value="ApbE-like"/>
    <property type="match status" value="1"/>
</dbReference>
<feature type="chain" id="PRO_5039933540" description="FAD:protein FMN transferase" evidence="11">
    <location>
        <begin position="26"/>
        <end position="304"/>
    </location>
</feature>
<dbReference type="EMBL" id="JSUQ01000032">
    <property type="protein sequence ID" value="KHQ50073.1"/>
    <property type="molecule type" value="Genomic_DNA"/>
</dbReference>
<accession>A0A0B3RTI6</accession>
<dbReference type="InterPro" id="IPR024932">
    <property type="entry name" value="ApbE"/>
</dbReference>
<evidence type="ECO:0000256" key="8">
    <source>
        <dbReference type="ARBA" id="ARBA00022842"/>
    </source>
</evidence>
<keyword evidence="6" id="KW-0479">Metal-binding</keyword>
<evidence type="ECO:0000256" key="2">
    <source>
        <dbReference type="ARBA" id="ARBA00011955"/>
    </source>
</evidence>
<evidence type="ECO:0000256" key="11">
    <source>
        <dbReference type="SAM" id="SignalP"/>
    </source>
</evidence>
<evidence type="ECO:0000256" key="4">
    <source>
        <dbReference type="ARBA" id="ARBA00022630"/>
    </source>
</evidence>
<protein>
    <recommendedName>
        <fullName evidence="3">FAD:protein FMN transferase</fullName>
        <ecNumber evidence="2">2.7.1.180</ecNumber>
    </recommendedName>
    <alternativeName>
        <fullName evidence="9">Flavin transferase</fullName>
    </alternativeName>
</protein>
<evidence type="ECO:0000256" key="9">
    <source>
        <dbReference type="ARBA" id="ARBA00031306"/>
    </source>
</evidence>